<dbReference type="InterPro" id="IPR037522">
    <property type="entry name" value="HD_GYP_dom"/>
</dbReference>
<dbReference type="PROSITE" id="PS51832">
    <property type="entry name" value="HD_GYP"/>
    <property type="match status" value="1"/>
</dbReference>
<dbReference type="InterPro" id="IPR035965">
    <property type="entry name" value="PAS-like_dom_sf"/>
</dbReference>
<dbReference type="Pfam" id="PF13185">
    <property type="entry name" value="GAF_2"/>
    <property type="match status" value="1"/>
</dbReference>
<evidence type="ECO:0000313" key="3">
    <source>
        <dbReference type="Proteomes" id="UP001401887"/>
    </source>
</evidence>
<evidence type="ECO:0000259" key="1">
    <source>
        <dbReference type="PROSITE" id="PS51832"/>
    </source>
</evidence>
<organism evidence="2 3">
    <name type="scientific">Deinococcus carri</name>
    <dbReference type="NCBI Taxonomy" id="1211323"/>
    <lineage>
        <taxon>Bacteria</taxon>
        <taxon>Thermotogati</taxon>
        <taxon>Deinococcota</taxon>
        <taxon>Deinococci</taxon>
        <taxon>Deinococcales</taxon>
        <taxon>Deinococcaceae</taxon>
        <taxon>Deinococcus</taxon>
    </lineage>
</organism>
<dbReference type="EMBL" id="BAABRP010000006">
    <property type="protein sequence ID" value="GAA5513255.1"/>
    <property type="molecule type" value="Genomic_DNA"/>
</dbReference>
<dbReference type="Pfam" id="PF08447">
    <property type="entry name" value="PAS_3"/>
    <property type="match status" value="1"/>
</dbReference>
<dbReference type="SUPFAM" id="SSF55781">
    <property type="entry name" value="GAF domain-like"/>
    <property type="match status" value="4"/>
</dbReference>
<dbReference type="Gene3D" id="1.10.3210.10">
    <property type="entry name" value="Hypothetical protein af1432"/>
    <property type="match status" value="1"/>
</dbReference>
<gene>
    <name evidence="2" type="ORF">Dcar01_01984</name>
</gene>
<dbReference type="SMART" id="SM00065">
    <property type="entry name" value="GAF"/>
    <property type="match status" value="3"/>
</dbReference>
<name>A0ABP9W7C3_9DEIO</name>
<feature type="domain" description="HD-GYP" evidence="1">
    <location>
        <begin position="1089"/>
        <end position="1284"/>
    </location>
</feature>
<accession>A0ABP9W7C3</accession>
<sequence>MRTPAPVSLPTLVVLLDLVAGSLHLLPGAWPCANSFAEQPVPLSVWLRLVEPEDRRVLERELTCLQRLEGEATRQIAFHLRPPAGCTLPGVIRVSAECQVVSRVPTGHASWLRATLRLAVPEQGEPGGPATTAAPVPLGLPLSGARPGGVSDTATFTWTQGAPELPAFQGCPVLHDWLGQTPTAQAPATQVPVTLATLLARLDPLSAAALRAYLEEPEPAGPLERLGELRGGAGPVRPVLLSMQPPLRVGGARVAHGMLRDLGEPVRLHETLAEREELLAEAQALARLGSWRYDLRRRTLLWTDGIFHLLGLPVGTARIETWLHSVHPEDRDRVRAALSGDWPEGRLCLRHRIRHANGEERVVETRGRRELGPDGQPALLYGTTQDVTGQIQAENQDREARRLQAALLDAAATVTATLDRDEVLARLVGSVGRIVPFDAASVMLLGPDSDTLHVLLRRLGPDAPAAAGQMPVQTALSAYPSLAPTILRGTPCVLEDVRTSPAWVDHPGWEWIRSLLLHPILLEGQLLGLLALTSAVPGTFTAEQAETVRLFMGYVRAALHNSQLYEQARHEAHRAGVLADLAAQLNRPLDLTGLAEVVAQGTRAALGRGCVSVARRDPRRQVLYRAAAAGLEEHPHPVPLEDGIPLARYEANRAATQPLPGQPDLSTQVRVFTCDDHPEELAHLGYREALMIRMSHGGQFLASLNVGLLDDAPFTPEERSLLASIAEQAALAFLNAELRAENTDRVRDLTVLNLTAQRFAQLLDETALADALADAAIEHFDSACAWVVAGTPEGRLMPLSPRPQPLAELGPDWPGPHPALAALSGGPVVLQSAGNRAWWDAARARGIQGAAVIPVPRLGREAHEHPRLLLLLSRAPGLYTPQRLHVLSTLVHHFGTALQTARLFGDTRQRLARLEALHDLDTVISSAPDLGQVLRRVAEVAAAQPGVDAVTICLHSPELSRPEAPRLEPRLEYVAARGLGELWPGPTALGGEGPPAVVAREGHPLRVPDVAASSLLGPEAWPRRVGARGYQALPLSAKGQILGVIEYTWHGEEPDPQTQVFLRVLADQAAIASESARLYQDLQRQSAHLARAYDETLEGWSRALDLRDRETEGHTRRVTDLTMRLAQAFGMDAENLAQVRRGALLHDIGKMGIPDAILHKPGPLDPEEWQVMRRHPDLARELLSPIGFLRPALDIPAAHHEKWDGSGYPHGLAGEAIPLSARLFAVVDVWDALTNDRPYRPAWTPERALAHIRAESGTHFDPAVVQAFTALILESYPELAFVLEES</sequence>
<dbReference type="InterPro" id="IPR003018">
    <property type="entry name" value="GAF"/>
</dbReference>
<dbReference type="InterPro" id="IPR000014">
    <property type="entry name" value="PAS"/>
</dbReference>
<dbReference type="InterPro" id="IPR003607">
    <property type="entry name" value="HD/PDEase_dom"/>
</dbReference>
<dbReference type="SUPFAM" id="SSF55785">
    <property type="entry name" value="PYP-like sensor domain (PAS domain)"/>
    <property type="match status" value="1"/>
</dbReference>
<dbReference type="CDD" id="cd00130">
    <property type="entry name" value="PAS"/>
    <property type="match status" value="1"/>
</dbReference>
<dbReference type="Gene3D" id="2.10.70.100">
    <property type="match status" value="1"/>
</dbReference>
<dbReference type="InterPro" id="IPR052020">
    <property type="entry name" value="Cyclic_di-GMP/3'3'-cGAMP_PDE"/>
</dbReference>
<dbReference type="InterPro" id="IPR013655">
    <property type="entry name" value="PAS_fold_3"/>
</dbReference>
<dbReference type="SMART" id="SM00471">
    <property type="entry name" value="HDc"/>
    <property type="match status" value="2"/>
</dbReference>
<evidence type="ECO:0000313" key="2">
    <source>
        <dbReference type="EMBL" id="GAA5513255.1"/>
    </source>
</evidence>
<dbReference type="Pfam" id="PF13487">
    <property type="entry name" value="HD_5"/>
    <property type="match status" value="1"/>
</dbReference>
<reference evidence="2 3" key="1">
    <citation type="submission" date="2024-02" db="EMBL/GenBank/DDBJ databases">
        <title>Deinococcus carri NBRC 110142.</title>
        <authorList>
            <person name="Ichikawa N."/>
            <person name="Katano-Makiyama Y."/>
            <person name="Hidaka K."/>
        </authorList>
    </citation>
    <scope>NUCLEOTIDE SEQUENCE [LARGE SCALE GENOMIC DNA]</scope>
    <source>
        <strain evidence="2 3">NBRC 110142</strain>
    </source>
</reference>
<protein>
    <recommendedName>
        <fullName evidence="1">HD-GYP domain-containing protein</fullName>
    </recommendedName>
</protein>
<proteinExistence type="predicted"/>
<dbReference type="Gene3D" id="3.30.450.40">
    <property type="match status" value="4"/>
</dbReference>
<dbReference type="PANTHER" id="PTHR45228">
    <property type="entry name" value="CYCLIC DI-GMP PHOSPHODIESTERASE TM_0186-RELATED"/>
    <property type="match status" value="1"/>
</dbReference>
<dbReference type="Proteomes" id="UP001401887">
    <property type="component" value="Unassembled WGS sequence"/>
</dbReference>
<keyword evidence="3" id="KW-1185">Reference proteome</keyword>
<dbReference type="SUPFAM" id="SSF109604">
    <property type="entry name" value="HD-domain/PDEase-like"/>
    <property type="match status" value="1"/>
</dbReference>
<dbReference type="Pfam" id="PF01590">
    <property type="entry name" value="GAF"/>
    <property type="match status" value="2"/>
</dbReference>
<dbReference type="CDD" id="cd00077">
    <property type="entry name" value="HDc"/>
    <property type="match status" value="1"/>
</dbReference>
<dbReference type="PANTHER" id="PTHR45228:SF1">
    <property type="entry name" value="CYCLIC DI-GMP PHOSPHODIESTERASE TM_0186"/>
    <property type="match status" value="1"/>
</dbReference>
<dbReference type="InterPro" id="IPR029016">
    <property type="entry name" value="GAF-like_dom_sf"/>
</dbReference>
<dbReference type="Gene3D" id="3.30.450.20">
    <property type="entry name" value="PAS domain"/>
    <property type="match status" value="1"/>
</dbReference>
<dbReference type="RefSeq" id="WP_345464638.1">
    <property type="nucleotide sequence ID" value="NZ_BAABRP010000006.1"/>
</dbReference>
<comment type="caution">
    <text evidence="2">The sequence shown here is derived from an EMBL/GenBank/DDBJ whole genome shotgun (WGS) entry which is preliminary data.</text>
</comment>